<keyword evidence="4" id="KW-1185">Reference proteome</keyword>
<dbReference type="GO" id="GO:0006071">
    <property type="term" value="P:glycerol metabolic process"/>
    <property type="evidence" value="ECO:0007669"/>
    <property type="project" value="InterPro"/>
</dbReference>
<dbReference type="InterPro" id="IPR019986">
    <property type="entry name" value="YloV-like"/>
</dbReference>
<dbReference type="InterPro" id="IPR004007">
    <property type="entry name" value="DhaL_dom"/>
</dbReference>
<dbReference type="PROSITE" id="PS51480">
    <property type="entry name" value="DHAL"/>
    <property type="match status" value="1"/>
</dbReference>
<dbReference type="PANTHER" id="PTHR33434:SF4">
    <property type="entry name" value="PHOSPHATASE PROTEIN"/>
    <property type="match status" value="1"/>
</dbReference>
<feature type="region of interest" description="Disordered" evidence="1">
    <location>
        <begin position="321"/>
        <end position="341"/>
    </location>
</feature>
<accession>A0A1I7H7U5</accession>
<dbReference type="NCBIfam" id="TIGR03599">
    <property type="entry name" value="YloV"/>
    <property type="match status" value="1"/>
</dbReference>
<dbReference type="InterPro" id="IPR048394">
    <property type="entry name" value="FakA-like_M"/>
</dbReference>
<reference evidence="4" key="1">
    <citation type="submission" date="2016-10" db="EMBL/GenBank/DDBJ databases">
        <authorList>
            <person name="Varghese N."/>
        </authorList>
    </citation>
    <scope>NUCLEOTIDE SEQUENCE [LARGE SCALE GENOMIC DNA]</scope>
    <source>
        <strain evidence="4">DSM 17980</strain>
    </source>
</reference>
<dbReference type="STRING" id="392015.SAMN05421543_10430"/>
<dbReference type="SMART" id="SM01120">
    <property type="entry name" value="Dak2"/>
    <property type="match status" value="1"/>
</dbReference>
<feature type="compositionally biased region" description="Low complexity" evidence="1">
    <location>
        <begin position="322"/>
        <end position="338"/>
    </location>
</feature>
<sequence>MTTVRSHLDGAAFVQLVRAGHARLKAMVDAVNALNVFPVPDGDTGTNMELSLAAGMESLERLTNPTLGQAASALASGLLMGARGNSGVILSQLFRGFAKAAADTDVLDAPAFARALHEGVQIAYRAVAKPVEGTMLSVAREAAAVGLREAKRNPPVPEWMHKVLQAAKDALAKTPDQLPVLKQAGVVDSGGQGLVYILEGFDRWLRGEEEPRAAAAQRAATATPEAPLALDFAAAHVDAEGEFGYCTEVLVRTRDAERAESALRATLAGYGNSLLVVSAGDLVKVHVHTLHPGRVLEDALAHGELVKVKVDNMTEQHAQIRAQAGGASAEPASSAPPARMEGRKPTAVVAVVAGDGLREVFTSLGVDSLVAGGQTMNPSTQEILAAVETAPGERVIVLPNNKNVVLAAEQAREVAGDRLIVVPTTTVPQGIAAMMAFLPAAGTNENVARMTQAIAEVRAGSVVRAARDSVYQGREVKANQYLGMVDQDLVCVQGDREQAFLEVVAALCQEGAELVTVFYGEGVEAPEVERLAEAVGERFGIEMEARPGGQPVYDYILSVE</sequence>
<dbReference type="Gene3D" id="1.25.40.340">
    <property type="match status" value="1"/>
</dbReference>
<dbReference type="PANTHER" id="PTHR33434">
    <property type="entry name" value="DEGV DOMAIN-CONTAINING PROTEIN DR_1986-RELATED"/>
    <property type="match status" value="1"/>
</dbReference>
<evidence type="ECO:0000313" key="3">
    <source>
        <dbReference type="EMBL" id="SFU56773.1"/>
    </source>
</evidence>
<dbReference type="SMART" id="SM01121">
    <property type="entry name" value="Dak1_2"/>
    <property type="match status" value="1"/>
</dbReference>
<dbReference type="Pfam" id="PF13684">
    <property type="entry name" value="FakA-like_C"/>
    <property type="match status" value="1"/>
</dbReference>
<gene>
    <name evidence="3" type="ORF">SAMN05421543_10430</name>
</gene>
<dbReference type="AlphaFoldDB" id="A0A1I7H7U5"/>
<dbReference type="eggNOG" id="COG1461">
    <property type="taxonomic scope" value="Bacteria"/>
</dbReference>
<dbReference type="OrthoDB" id="9760324at2"/>
<evidence type="ECO:0000256" key="1">
    <source>
        <dbReference type="SAM" id="MobiDB-lite"/>
    </source>
</evidence>
<evidence type="ECO:0000259" key="2">
    <source>
        <dbReference type="PROSITE" id="PS51480"/>
    </source>
</evidence>
<protein>
    <recommendedName>
        <fullName evidence="2">DhaL domain-containing protein</fullName>
    </recommendedName>
</protein>
<organism evidence="3 4">
    <name type="scientific">Alicyclobacillus macrosporangiidus</name>
    <dbReference type="NCBI Taxonomy" id="392015"/>
    <lineage>
        <taxon>Bacteria</taxon>
        <taxon>Bacillati</taxon>
        <taxon>Bacillota</taxon>
        <taxon>Bacilli</taxon>
        <taxon>Bacillales</taxon>
        <taxon>Alicyclobacillaceae</taxon>
        <taxon>Alicyclobacillus</taxon>
    </lineage>
</organism>
<dbReference type="SUPFAM" id="SSF101473">
    <property type="entry name" value="DhaL-like"/>
    <property type="match status" value="1"/>
</dbReference>
<name>A0A1I7H7U5_9BACL</name>
<dbReference type="Pfam" id="PF02734">
    <property type="entry name" value="Dak2"/>
    <property type="match status" value="1"/>
</dbReference>
<dbReference type="Pfam" id="PF21645">
    <property type="entry name" value="FakA-like_M"/>
    <property type="match status" value="1"/>
</dbReference>
<dbReference type="Proteomes" id="UP000183508">
    <property type="component" value="Unassembled WGS sequence"/>
</dbReference>
<dbReference type="RefSeq" id="WP_074950167.1">
    <property type="nucleotide sequence ID" value="NZ_FPBV01000004.1"/>
</dbReference>
<dbReference type="InterPro" id="IPR033470">
    <property type="entry name" value="FakA-like_C"/>
</dbReference>
<evidence type="ECO:0000313" key="4">
    <source>
        <dbReference type="Proteomes" id="UP000183508"/>
    </source>
</evidence>
<dbReference type="GO" id="GO:0004371">
    <property type="term" value="F:glycerone kinase activity"/>
    <property type="evidence" value="ECO:0007669"/>
    <property type="project" value="InterPro"/>
</dbReference>
<dbReference type="InterPro" id="IPR050270">
    <property type="entry name" value="DegV_domain_contain"/>
</dbReference>
<dbReference type="EMBL" id="FPBV01000004">
    <property type="protein sequence ID" value="SFU56773.1"/>
    <property type="molecule type" value="Genomic_DNA"/>
</dbReference>
<dbReference type="InterPro" id="IPR036117">
    <property type="entry name" value="DhaL_dom_sf"/>
</dbReference>
<feature type="domain" description="DhaL" evidence="2">
    <location>
        <begin position="11"/>
        <end position="203"/>
    </location>
</feature>
<proteinExistence type="predicted"/>